<sequence>MVTNCQNCGVFLSTSKPGVTIIEVAEDFRKDRPDLA</sequence>
<name>X1RN20_9ZZZZ</name>
<organism evidence="1">
    <name type="scientific">marine sediment metagenome</name>
    <dbReference type="NCBI Taxonomy" id="412755"/>
    <lineage>
        <taxon>unclassified sequences</taxon>
        <taxon>metagenomes</taxon>
        <taxon>ecological metagenomes</taxon>
    </lineage>
</organism>
<dbReference type="AlphaFoldDB" id="X1RN20"/>
<dbReference type="EMBL" id="BARW01012252">
    <property type="protein sequence ID" value="GAI82142.1"/>
    <property type="molecule type" value="Genomic_DNA"/>
</dbReference>
<reference evidence="1" key="1">
    <citation type="journal article" date="2014" name="Front. Microbiol.">
        <title>High frequency of phylogenetically diverse reductive dehalogenase-homologous genes in deep subseafloor sedimentary metagenomes.</title>
        <authorList>
            <person name="Kawai M."/>
            <person name="Futagami T."/>
            <person name="Toyoda A."/>
            <person name="Takaki Y."/>
            <person name="Nishi S."/>
            <person name="Hori S."/>
            <person name="Arai W."/>
            <person name="Tsubouchi T."/>
            <person name="Morono Y."/>
            <person name="Uchiyama I."/>
            <person name="Ito T."/>
            <person name="Fujiyama A."/>
            <person name="Inagaki F."/>
            <person name="Takami H."/>
        </authorList>
    </citation>
    <scope>NUCLEOTIDE SEQUENCE</scope>
    <source>
        <strain evidence="1">Expedition CK06-06</strain>
    </source>
</reference>
<comment type="caution">
    <text evidence="1">The sequence shown here is derived from an EMBL/GenBank/DDBJ whole genome shotgun (WGS) entry which is preliminary data.</text>
</comment>
<proteinExistence type="predicted"/>
<accession>X1RN20</accession>
<evidence type="ECO:0000313" key="1">
    <source>
        <dbReference type="EMBL" id="GAI82142.1"/>
    </source>
</evidence>
<feature type="non-terminal residue" evidence="1">
    <location>
        <position position="36"/>
    </location>
</feature>
<gene>
    <name evidence="1" type="ORF">S12H4_23185</name>
</gene>
<protein>
    <submittedName>
        <fullName evidence="1">Uncharacterized protein</fullName>
    </submittedName>
</protein>